<proteinExistence type="inferred from homology"/>
<feature type="domain" description="Tyr recombinase" evidence="6">
    <location>
        <begin position="149"/>
        <end position="347"/>
    </location>
</feature>
<gene>
    <name evidence="8" type="ORF">SAMN02745190_02425</name>
</gene>
<dbReference type="InterPro" id="IPR011010">
    <property type="entry name" value="DNA_brk_join_enz"/>
</dbReference>
<dbReference type="Gene3D" id="1.10.150.130">
    <property type="match status" value="1"/>
</dbReference>
<dbReference type="Gene3D" id="1.10.443.10">
    <property type="entry name" value="Intergrase catalytic core"/>
    <property type="match status" value="1"/>
</dbReference>
<dbReference type="SUPFAM" id="SSF56349">
    <property type="entry name" value="DNA breaking-rejoining enzymes"/>
    <property type="match status" value="1"/>
</dbReference>
<dbReference type="InterPro" id="IPR050090">
    <property type="entry name" value="Tyrosine_recombinase_XerCD"/>
</dbReference>
<organism evidence="8 9">
    <name type="scientific">Schwartzia succinivorans DSM 10502</name>
    <dbReference type="NCBI Taxonomy" id="1123243"/>
    <lineage>
        <taxon>Bacteria</taxon>
        <taxon>Bacillati</taxon>
        <taxon>Bacillota</taxon>
        <taxon>Negativicutes</taxon>
        <taxon>Selenomonadales</taxon>
        <taxon>Selenomonadaceae</taxon>
        <taxon>Schwartzia</taxon>
    </lineage>
</organism>
<dbReference type="PANTHER" id="PTHR30349:SF64">
    <property type="entry name" value="PROPHAGE INTEGRASE INTD-RELATED"/>
    <property type="match status" value="1"/>
</dbReference>
<keyword evidence="4" id="KW-0233">DNA recombination</keyword>
<dbReference type="InterPro" id="IPR013762">
    <property type="entry name" value="Integrase-like_cat_sf"/>
</dbReference>
<protein>
    <submittedName>
        <fullName evidence="8">Site-specific recombinase XerD</fullName>
    </submittedName>
</protein>
<evidence type="ECO:0000313" key="8">
    <source>
        <dbReference type="EMBL" id="SHF33507.1"/>
    </source>
</evidence>
<feature type="domain" description="Core-binding (CB)" evidence="7">
    <location>
        <begin position="38"/>
        <end position="125"/>
    </location>
</feature>
<dbReference type="PANTHER" id="PTHR30349">
    <property type="entry name" value="PHAGE INTEGRASE-RELATED"/>
    <property type="match status" value="1"/>
</dbReference>
<evidence type="ECO:0000256" key="3">
    <source>
        <dbReference type="ARBA" id="ARBA00023125"/>
    </source>
</evidence>
<dbReference type="GO" id="GO:0015074">
    <property type="term" value="P:DNA integration"/>
    <property type="evidence" value="ECO:0007669"/>
    <property type="project" value="UniProtKB-KW"/>
</dbReference>
<evidence type="ECO:0000256" key="5">
    <source>
        <dbReference type="PROSITE-ProRule" id="PRU01248"/>
    </source>
</evidence>
<dbReference type="Pfam" id="PF00589">
    <property type="entry name" value="Phage_integrase"/>
    <property type="match status" value="1"/>
</dbReference>
<dbReference type="PROSITE" id="PS51900">
    <property type="entry name" value="CB"/>
    <property type="match status" value="1"/>
</dbReference>
<name>A0A1M5ATT5_9FIRM</name>
<dbReference type="InterPro" id="IPR002104">
    <property type="entry name" value="Integrase_catalytic"/>
</dbReference>
<dbReference type="Proteomes" id="UP000184404">
    <property type="component" value="Unassembled WGS sequence"/>
</dbReference>
<keyword evidence="9" id="KW-1185">Reference proteome</keyword>
<keyword evidence="2" id="KW-0229">DNA integration</keyword>
<evidence type="ECO:0000256" key="1">
    <source>
        <dbReference type="ARBA" id="ARBA00008857"/>
    </source>
</evidence>
<dbReference type="AlphaFoldDB" id="A0A1M5ATT5"/>
<dbReference type="GO" id="GO:0006310">
    <property type="term" value="P:DNA recombination"/>
    <property type="evidence" value="ECO:0007669"/>
    <property type="project" value="UniProtKB-KW"/>
</dbReference>
<evidence type="ECO:0000256" key="4">
    <source>
        <dbReference type="ARBA" id="ARBA00023172"/>
    </source>
</evidence>
<dbReference type="InterPro" id="IPR010998">
    <property type="entry name" value="Integrase_recombinase_N"/>
</dbReference>
<dbReference type="CDD" id="cd01189">
    <property type="entry name" value="INT_ICEBs1_C_like"/>
    <property type="match status" value="1"/>
</dbReference>
<accession>A0A1M5ATT5</accession>
<reference evidence="8 9" key="1">
    <citation type="submission" date="2016-11" db="EMBL/GenBank/DDBJ databases">
        <authorList>
            <person name="Jaros S."/>
            <person name="Januszkiewicz K."/>
            <person name="Wedrychowicz H."/>
        </authorList>
    </citation>
    <scope>NUCLEOTIDE SEQUENCE [LARGE SCALE GENOMIC DNA]</scope>
    <source>
        <strain evidence="8 9">DSM 10502</strain>
    </source>
</reference>
<dbReference type="PROSITE" id="PS51898">
    <property type="entry name" value="TYR_RECOMBINASE"/>
    <property type="match status" value="1"/>
</dbReference>
<dbReference type="GO" id="GO:0003677">
    <property type="term" value="F:DNA binding"/>
    <property type="evidence" value="ECO:0007669"/>
    <property type="project" value="UniProtKB-UniRule"/>
</dbReference>
<dbReference type="InterPro" id="IPR044068">
    <property type="entry name" value="CB"/>
</dbReference>
<evidence type="ECO:0000259" key="7">
    <source>
        <dbReference type="PROSITE" id="PS51900"/>
    </source>
</evidence>
<evidence type="ECO:0000259" key="6">
    <source>
        <dbReference type="PROSITE" id="PS51898"/>
    </source>
</evidence>
<keyword evidence="3 5" id="KW-0238">DNA-binding</keyword>
<sequence>MDGTPKRVERIGGNTKTEAKKACINFIKKTDRFGRMKLKENITVKQFSTLWMTDYVENNLKPNTIDSYNMMLEKHILPDLGSKQLYKVTSIELQRFLNNKKNAGYSKSTVSHMAVLLREIFKAAVHPYDYLDKSPAIYLRVPKHDEISPEKYIFSEADIEEIFERFPIGHQFYIPIRVAYYTGMRLGEILALTKDKVSIEDQRIYISSILYDKKGIPIVGNTPKSKTSVRTIVFGEALVACLKKHYAWQAKNKLQYGEYYINNDFVCTREDGKNMTSNDMRYFNMYCRENFGSGASFHSLRYTHATRLRENGCELEFVSNRLGHANVEITSAIYFHVTQKENTAMLSILDDTFKSERKSGKMKINR</sequence>
<dbReference type="Pfam" id="PF14659">
    <property type="entry name" value="Phage_int_SAM_3"/>
    <property type="match status" value="1"/>
</dbReference>
<dbReference type="STRING" id="1123243.SAMN02745190_02425"/>
<comment type="similarity">
    <text evidence="1">Belongs to the 'phage' integrase family.</text>
</comment>
<dbReference type="EMBL" id="FQUG01000014">
    <property type="protein sequence ID" value="SHF33507.1"/>
    <property type="molecule type" value="Genomic_DNA"/>
</dbReference>
<dbReference type="InterPro" id="IPR004107">
    <property type="entry name" value="Integrase_SAM-like_N"/>
</dbReference>
<evidence type="ECO:0000256" key="2">
    <source>
        <dbReference type="ARBA" id="ARBA00022908"/>
    </source>
</evidence>
<evidence type="ECO:0000313" key="9">
    <source>
        <dbReference type="Proteomes" id="UP000184404"/>
    </source>
</evidence>